<dbReference type="PROSITE" id="PS51420">
    <property type="entry name" value="RHO"/>
    <property type="match status" value="1"/>
</dbReference>
<dbReference type="Gene3D" id="3.40.50.300">
    <property type="entry name" value="P-loop containing nucleotide triphosphate hydrolases"/>
    <property type="match status" value="1"/>
</dbReference>
<dbReference type="InterPro" id="IPR005225">
    <property type="entry name" value="Small_GTP-bd"/>
</dbReference>
<evidence type="ECO:0000313" key="3">
    <source>
        <dbReference type="Proteomes" id="UP000321408"/>
    </source>
</evidence>
<proteinExistence type="predicted"/>
<dbReference type="OrthoDB" id="56314at2157"/>
<dbReference type="Pfam" id="PF00071">
    <property type="entry name" value="Ras"/>
    <property type="match status" value="1"/>
</dbReference>
<reference evidence="2 3" key="2">
    <citation type="journal article" date="2024" name="Int. J. Syst. Evol. Microbiol.">
        <title>Promethearchaeum syntrophicum gen. nov., sp. nov., an anaerobic, obligately syntrophic archaeon, the first isolate of the lineage 'Asgard' archaea, and proposal of the new archaeal phylum Promethearchaeota phyl. nov. and kingdom Promethearchaeati regn. nov.</title>
        <authorList>
            <person name="Imachi H."/>
            <person name="Nobu M.K."/>
            <person name="Kato S."/>
            <person name="Takaki Y."/>
            <person name="Miyazaki M."/>
            <person name="Miyata M."/>
            <person name="Ogawara M."/>
            <person name="Saito Y."/>
            <person name="Sakai S."/>
            <person name="Tahara Y.O."/>
            <person name="Takano Y."/>
            <person name="Tasumi E."/>
            <person name="Uematsu K."/>
            <person name="Yoshimura T."/>
            <person name="Itoh T."/>
            <person name="Ohkuma M."/>
            <person name="Takai K."/>
        </authorList>
    </citation>
    <scope>NUCLEOTIDE SEQUENCE [LARGE SCALE GENOMIC DNA]</scope>
    <source>
        <strain evidence="2 3">MK-D1</strain>
    </source>
</reference>
<accession>A0A5B9DG17</accession>
<dbReference type="AlphaFoldDB" id="A0A5B9DG17"/>
<dbReference type="SUPFAM" id="SSF103196">
    <property type="entry name" value="Roadblock/LC7 domain"/>
    <property type="match status" value="1"/>
</dbReference>
<dbReference type="GO" id="GO:0003924">
    <property type="term" value="F:GTPase activity"/>
    <property type="evidence" value="ECO:0007669"/>
    <property type="project" value="InterPro"/>
</dbReference>
<reference evidence="2 3" key="1">
    <citation type="journal article" date="2020" name="Nature">
        <title>Isolation of an archaeon at the prokaryote-eukaryote interface.</title>
        <authorList>
            <person name="Imachi H."/>
            <person name="Nobu M.K."/>
            <person name="Nakahara N."/>
            <person name="Morono Y."/>
            <person name="Ogawara M."/>
            <person name="Takaki Y."/>
            <person name="Takano Y."/>
            <person name="Uematsu K."/>
            <person name="Ikuta T."/>
            <person name="Ito M."/>
            <person name="Matsui Y."/>
            <person name="Miyazaki M."/>
            <person name="Murata K."/>
            <person name="Saito Y."/>
            <person name="Sakai S."/>
            <person name="Song C."/>
            <person name="Tasumi E."/>
            <person name="Yamanaka Y."/>
            <person name="Yamaguchi T."/>
            <person name="Kamagata Y."/>
            <person name="Tamaki H."/>
            <person name="Takai K."/>
        </authorList>
    </citation>
    <scope>NUCLEOTIDE SEQUENCE [LARGE SCALE GENOMIC DNA]</scope>
    <source>
        <strain evidence="2 3">MK-D1</strain>
    </source>
</reference>
<dbReference type="CDD" id="cd00154">
    <property type="entry name" value="Rab"/>
    <property type="match status" value="1"/>
</dbReference>
<evidence type="ECO:0000313" key="2">
    <source>
        <dbReference type="EMBL" id="QEE18064.1"/>
    </source>
</evidence>
<dbReference type="InterPro" id="IPR001806">
    <property type="entry name" value="Small_GTPase"/>
</dbReference>
<dbReference type="GO" id="GO:0005525">
    <property type="term" value="F:GTP binding"/>
    <property type="evidence" value="ECO:0007669"/>
    <property type="project" value="InterPro"/>
</dbReference>
<dbReference type="PANTHER" id="PTHR47978">
    <property type="match status" value="1"/>
</dbReference>
<name>A0A5B9DG17_9ARCH</name>
<dbReference type="InterPro" id="IPR027417">
    <property type="entry name" value="P-loop_NTPase"/>
</dbReference>
<keyword evidence="1" id="KW-0547">Nucleotide-binding</keyword>
<dbReference type="FunFam" id="3.40.50.300:FF:001447">
    <property type="entry name" value="Ras-related protein Rab-1B"/>
    <property type="match status" value="1"/>
</dbReference>
<protein>
    <submittedName>
        <fullName evidence="2">GTP-binding protein</fullName>
    </submittedName>
</protein>
<dbReference type="SMART" id="SM00175">
    <property type="entry name" value="RAB"/>
    <property type="match status" value="1"/>
</dbReference>
<dbReference type="SMART" id="SM00173">
    <property type="entry name" value="RAS"/>
    <property type="match status" value="1"/>
</dbReference>
<dbReference type="PRINTS" id="PR00449">
    <property type="entry name" value="RASTRNSFRMNG"/>
</dbReference>
<sequence>MANINEQLDILLDNYFVVTKEYIEAVYIFNRDGLLLQKKTPPEEERNIEEIYGAIAGIVETTLKRITKEYAGSYGIGTFDVEDYRLIFLEAGTEAILLSVFRYDVEMNNVLPYSFLIAEKISKILEGETQNISLNVPNLQLGPELSLSAKKIKDLKVNEDQIRNELKKKRNLRFKLIVLGDPSVGKTTLINRFVTNQFYSEYKPTLGISITNQEYYIQGFEDKILNFMIWDLAGQKFFQRVRKAYYRGANAAFIAYDITNRKTFESVSNWIKDIRAVLPDIPIILLGNKIDLNESRVVSTNEGSVLGSILRCSFLESSAKSGENVRDAFNMIGIELFFKQASK</sequence>
<evidence type="ECO:0000256" key="1">
    <source>
        <dbReference type="ARBA" id="ARBA00022741"/>
    </source>
</evidence>
<dbReference type="KEGG" id="psyt:DSAG12_03902"/>
<dbReference type="GeneID" id="41331866"/>
<dbReference type="RefSeq" id="WP_147664993.1">
    <property type="nucleotide sequence ID" value="NZ_CP042905.2"/>
</dbReference>
<keyword evidence="3" id="KW-1185">Reference proteome</keyword>
<dbReference type="SUPFAM" id="SSF52540">
    <property type="entry name" value="P-loop containing nucleoside triphosphate hydrolases"/>
    <property type="match status" value="1"/>
</dbReference>
<dbReference type="SMART" id="SM00174">
    <property type="entry name" value="RHO"/>
    <property type="match status" value="1"/>
</dbReference>
<dbReference type="SMART" id="SM00176">
    <property type="entry name" value="RAN"/>
    <property type="match status" value="1"/>
</dbReference>
<dbReference type="EMBL" id="CP042905">
    <property type="protein sequence ID" value="QEE18064.1"/>
    <property type="molecule type" value="Genomic_DNA"/>
</dbReference>
<dbReference type="Proteomes" id="UP000321408">
    <property type="component" value="Chromosome"/>
</dbReference>
<dbReference type="PROSITE" id="PS51421">
    <property type="entry name" value="RAS"/>
    <property type="match status" value="1"/>
</dbReference>
<gene>
    <name evidence="2" type="ORF">DSAG12_03902</name>
</gene>
<organism evidence="2 3">
    <name type="scientific">Promethearchaeum syntrophicum</name>
    <dbReference type="NCBI Taxonomy" id="2594042"/>
    <lineage>
        <taxon>Archaea</taxon>
        <taxon>Promethearchaeati</taxon>
        <taxon>Promethearchaeota</taxon>
        <taxon>Promethearchaeia</taxon>
        <taxon>Promethearchaeales</taxon>
        <taxon>Promethearchaeaceae</taxon>
        <taxon>Promethearchaeum</taxon>
    </lineage>
</organism>
<dbReference type="PROSITE" id="PS51419">
    <property type="entry name" value="RAB"/>
    <property type="match status" value="1"/>
</dbReference>
<dbReference type="NCBIfam" id="TIGR00231">
    <property type="entry name" value="small_GTP"/>
    <property type="match status" value="1"/>
</dbReference>